<accession>U2Y5K3</accession>
<evidence type="ECO:0000256" key="1">
    <source>
        <dbReference type="SAM" id="MobiDB-lite"/>
    </source>
</evidence>
<protein>
    <submittedName>
        <fullName evidence="2">Uncharacterized protein</fullName>
    </submittedName>
</protein>
<comment type="caution">
    <text evidence="2">The sequence shown here is derived from an EMBL/GenBank/DDBJ whole genome shotgun (WGS) entry which is preliminary data.</text>
</comment>
<reference evidence="2 3" key="1">
    <citation type="submission" date="2013-09" db="EMBL/GenBank/DDBJ databases">
        <title>Whole genome shotgun sequence of Novosphingobium tardaugens NBRC 16725.</title>
        <authorList>
            <person name="Isaki S."/>
            <person name="Hosoyama A."/>
            <person name="Tsuchikane K."/>
            <person name="Katsumata H."/>
            <person name="Ando Y."/>
            <person name="Yamazaki S."/>
            <person name="Fujita N."/>
        </authorList>
    </citation>
    <scope>NUCLEOTIDE SEQUENCE [LARGE SCALE GENOMIC DNA]</scope>
    <source>
        <strain evidence="2 3">NBRC 16725</strain>
    </source>
</reference>
<feature type="compositionally biased region" description="Pro residues" evidence="1">
    <location>
        <begin position="47"/>
        <end position="56"/>
    </location>
</feature>
<dbReference type="eggNOG" id="ENOG5033R2I">
    <property type="taxonomic scope" value="Bacteria"/>
</dbReference>
<feature type="compositionally biased region" description="Low complexity" evidence="1">
    <location>
        <begin position="71"/>
        <end position="89"/>
    </location>
</feature>
<evidence type="ECO:0000313" key="2">
    <source>
        <dbReference type="EMBL" id="GAD48401.1"/>
    </source>
</evidence>
<sequence>MIWNAKRGLLAGGAGLALGSALIWSTLVVAQDAPESLLPPGFDEPRPTPTPTPAPRPSASSAQGTPAPRPAQAAGATSSASSPVVQPVPIVPSQSESTLALPGKLPSLAEIDAMSNDEIDELLGLKPKFDIPPGAQRALTQVGVIDRAEGGFPTQALAGQSASLVRAAIKGTKGPLVSRWGHILLRRALASRLAAPADMDPVEFAGLRAGLLNRIGEPVIARSLVQDVDTARYDAGLIGAAFDAYIGTADILGICPITRIHGAARKDPEWRLAGSICDAYGGEASSAKRELDKARRDGIAPQIDVLLAQRFAVAANDGRGAVTIEWDKVSELNPWRFALANALGLTIPEKLTRDAAPYYQRSAAIAPMLPLAQRAQAADTAGREGILSSAAMVDLYSQIFADDEVTGDVATRAVRLRDAYVADTPENRIAALRDIWGVGETPDYGRLVLTAFAAARVPASEDLADDAAPLLASMLAAGLDRNAMRWGPVVSEGSPAWGLLVLAQPARSSQVSASAVSSFIDDDGSEGQRKSRFLVAGLAGLGRLDLNAANSLADDLGVNLTRPTRWSRMIDKAAEVNNPALVSLLAGLGMQGDGWDKMTARHLYHIVSALNRVGLTAEARMIAAEAVARG</sequence>
<dbReference type="EMBL" id="BASZ01000002">
    <property type="protein sequence ID" value="GAD48401.1"/>
    <property type="molecule type" value="Genomic_DNA"/>
</dbReference>
<gene>
    <name evidence="2" type="ORF">NT2_02_04850</name>
</gene>
<feature type="region of interest" description="Disordered" evidence="1">
    <location>
        <begin position="35"/>
        <end position="89"/>
    </location>
</feature>
<proteinExistence type="predicted"/>
<dbReference type="AlphaFoldDB" id="U2Y5K3"/>
<organism evidence="2 3">
    <name type="scientific">Caenibius tardaugens NBRC 16725</name>
    <dbReference type="NCBI Taxonomy" id="1219035"/>
    <lineage>
        <taxon>Bacteria</taxon>
        <taxon>Pseudomonadati</taxon>
        <taxon>Pseudomonadota</taxon>
        <taxon>Alphaproteobacteria</taxon>
        <taxon>Sphingomonadales</taxon>
        <taxon>Erythrobacteraceae</taxon>
        <taxon>Caenibius</taxon>
    </lineage>
</organism>
<dbReference type="RefSeq" id="WP_021689308.1">
    <property type="nucleotide sequence ID" value="NZ_BASZ01000002.1"/>
</dbReference>
<dbReference type="Proteomes" id="UP000016568">
    <property type="component" value="Unassembled WGS sequence"/>
</dbReference>
<keyword evidence="3" id="KW-1185">Reference proteome</keyword>
<evidence type="ECO:0000313" key="3">
    <source>
        <dbReference type="Proteomes" id="UP000016568"/>
    </source>
</evidence>
<name>U2Y5K3_9SPHN</name>